<proteinExistence type="predicted"/>
<evidence type="ECO:0000313" key="2">
    <source>
        <dbReference type="Proteomes" id="UP000717328"/>
    </source>
</evidence>
<protein>
    <submittedName>
        <fullName evidence="1">Uncharacterized protein</fullName>
    </submittedName>
</protein>
<reference evidence="1" key="2">
    <citation type="submission" date="2021-10" db="EMBL/GenBank/DDBJ databases">
        <title>Phylogenomics reveals ancestral predisposition of the termite-cultivated fungus Termitomyces towards a domesticated lifestyle.</title>
        <authorList>
            <person name="Auxier B."/>
            <person name="Grum-Grzhimaylo A."/>
            <person name="Cardenas M.E."/>
            <person name="Lodge J.D."/>
            <person name="Laessoe T."/>
            <person name="Pedersen O."/>
            <person name="Smith M.E."/>
            <person name="Kuyper T.W."/>
            <person name="Franco-Molano E.A."/>
            <person name="Baroni T.J."/>
            <person name="Aanen D.K."/>
        </authorList>
    </citation>
    <scope>NUCLEOTIDE SEQUENCE</scope>
    <source>
        <strain evidence="1">D49</strain>
    </source>
</reference>
<reference evidence="1" key="1">
    <citation type="submission" date="2021-02" db="EMBL/GenBank/DDBJ databases">
        <authorList>
            <person name="Nieuwenhuis M."/>
            <person name="Van De Peppel L.J.J."/>
        </authorList>
    </citation>
    <scope>NUCLEOTIDE SEQUENCE</scope>
    <source>
        <strain evidence="1">D49</strain>
    </source>
</reference>
<gene>
    <name evidence="1" type="ORF">H0H81_002016</name>
</gene>
<dbReference type="EMBL" id="JABCKI010006414">
    <property type="protein sequence ID" value="KAG5634435.1"/>
    <property type="molecule type" value="Genomic_DNA"/>
</dbReference>
<feature type="non-terminal residue" evidence="1">
    <location>
        <position position="94"/>
    </location>
</feature>
<name>A0A9P7FS93_9AGAR</name>
<keyword evidence="2" id="KW-1185">Reference proteome</keyword>
<dbReference type="Proteomes" id="UP000717328">
    <property type="component" value="Unassembled WGS sequence"/>
</dbReference>
<evidence type="ECO:0000313" key="1">
    <source>
        <dbReference type="EMBL" id="KAG5634435.1"/>
    </source>
</evidence>
<accession>A0A9P7FS93</accession>
<comment type="caution">
    <text evidence="1">The sequence shown here is derived from an EMBL/GenBank/DDBJ whole genome shotgun (WGS) entry which is preliminary data.</text>
</comment>
<organism evidence="1 2">
    <name type="scientific">Sphagnurus paluster</name>
    <dbReference type="NCBI Taxonomy" id="117069"/>
    <lineage>
        <taxon>Eukaryota</taxon>
        <taxon>Fungi</taxon>
        <taxon>Dikarya</taxon>
        <taxon>Basidiomycota</taxon>
        <taxon>Agaricomycotina</taxon>
        <taxon>Agaricomycetes</taxon>
        <taxon>Agaricomycetidae</taxon>
        <taxon>Agaricales</taxon>
        <taxon>Tricholomatineae</taxon>
        <taxon>Lyophyllaceae</taxon>
        <taxon>Sphagnurus</taxon>
    </lineage>
</organism>
<dbReference type="AlphaFoldDB" id="A0A9P7FS93"/>
<sequence length="94" mass="10612">MARITEIPDPRPIIKITSSGIVYNTAKPDLEKIQSLIDRMHPPALCHTRLLDPKPSVWKKNNEVWKFAEDLGAVPTIEKLKLVEKIMPEAGLSK</sequence>